<proteinExistence type="predicted"/>
<dbReference type="EMBL" id="BK015763">
    <property type="protein sequence ID" value="DAE23952.1"/>
    <property type="molecule type" value="Genomic_DNA"/>
</dbReference>
<reference evidence="1" key="1">
    <citation type="journal article" date="2021" name="Proc. Natl. Acad. Sci. U.S.A.">
        <title>A Catalog of Tens of Thousands of Viruses from Human Metagenomes Reveals Hidden Associations with Chronic Diseases.</title>
        <authorList>
            <person name="Tisza M.J."/>
            <person name="Buck C.B."/>
        </authorList>
    </citation>
    <scope>NUCLEOTIDE SEQUENCE</scope>
    <source>
        <strain evidence="1">CttWj13</strain>
    </source>
</reference>
<protein>
    <submittedName>
        <fullName evidence="1">Uncharacterized protein</fullName>
    </submittedName>
</protein>
<evidence type="ECO:0000313" key="1">
    <source>
        <dbReference type="EMBL" id="DAE23952.1"/>
    </source>
</evidence>
<sequence length="129" mass="13770">MMSGFAMRQAEATFRHALAAYGAVCVPVWRVQRDANGVPIGGAQKSGCVYGVRYERGQTANVLVDIPGVIARMDAPRLCCALGDTARSLQEGDGLNIAGRWYTVLRADVQMGILCDVVLKEGKPDGIAD</sequence>
<organism evidence="1">
    <name type="scientific">Siphoviridae sp. cttWj13</name>
    <dbReference type="NCBI Taxonomy" id="2826494"/>
    <lineage>
        <taxon>Viruses</taxon>
        <taxon>Duplodnaviria</taxon>
        <taxon>Heunggongvirae</taxon>
        <taxon>Uroviricota</taxon>
        <taxon>Caudoviricetes</taxon>
    </lineage>
</organism>
<name>A0A8S5QXX9_9CAUD</name>
<accession>A0A8S5QXX9</accession>